<gene>
    <name evidence="5" type="primary">blaR1_3</name>
    <name evidence="5" type="ORF">ERS852480_04331</name>
</gene>
<accession>A0A174S484</accession>
<dbReference type="PANTHER" id="PTHR34978">
    <property type="entry name" value="POSSIBLE SENSOR-TRANSDUCER PROTEIN BLAR"/>
    <property type="match status" value="1"/>
</dbReference>
<dbReference type="CDD" id="cd07341">
    <property type="entry name" value="M56_BlaR1_MecR1_like"/>
    <property type="match status" value="1"/>
</dbReference>
<dbReference type="Pfam" id="PF19092">
    <property type="entry name" value="DUF5780"/>
    <property type="match status" value="1"/>
</dbReference>
<sequence>MNLLQMSFSGAVIIVLVIIIRALLINHLPKKFFLALWGIVLFRLTIPVSIPSIFSIYSFIGSNASDIINDVPTHIVYSIIPIEHTVSSVTASTGIPFELSVWVVIWIIGLLLCMAFFAILYLKSYKEFSTSMPVRNPIVIEWLSTHKLKRKIRVHQSDRFSVPLTFGVLSPIILVPKNMDWNNNTQTYFVLEHEFEHIRKFDTAVKIFLVIVVCIHWFNPFVWIMYILINRDIELSCDETVIRKMGEDQKATYALTLINMEEKRSRVTPFCNSFSKNAIEERIIAIMKYKKRNIATLFVGCILAITVITGCATTAPQTAPTLDVNSTTQTNNESSENDTEVSPNTQTITHESADILTYDNGWPYIHDVITNNTDKTIVETQYYMLAFDAEGDPLKLYWDFIDNSTQSSYEWLVQNDEVQILPHQTEEYAGGWSLYDGEVMTEWEKIGDGEANQVAYALFCIKQVVFDDGTTWENSNCDEWLQTYKGQKTDVEILQNYYPYQYDINI</sequence>
<evidence type="ECO:0000259" key="3">
    <source>
        <dbReference type="Pfam" id="PF05569"/>
    </source>
</evidence>
<dbReference type="Proteomes" id="UP000095512">
    <property type="component" value="Unassembled WGS sequence"/>
</dbReference>
<feature type="transmembrane region" description="Helical" evidence="2">
    <location>
        <begin position="32"/>
        <end position="60"/>
    </location>
</feature>
<dbReference type="AlphaFoldDB" id="A0A174S484"/>
<feature type="transmembrane region" description="Helical" evidence="2">
    <location>
        <begin position="99"/>
        <end position="122"/>
    </location>
</feature>
<protein>
    <submittedName>
        <fullName evidence="5">Penicillin-binding protein</fullName>
    </submittedName>
</protein>
<feature type="transmembrane region" description="Helical" evidence="2">
    <location>
        <begin position="207"/>
        <end position="229"/>
    </location>
</feature>
<dbReference type="PANTHER" id="PTHR34978:SF3">
    <property type="entry name" value="SLR0241 PROTEIN"/>
    <property type="match status" value="1"/>
</dbReference>
<evidence type="ECO:0000313" key="6">
    <source>
        <dbReference type="Proteomes" id="UP000095512"/>
    </source>
</evidence>
<dbReference type="InterPro" id="IPR052173">
    <property type="entry name" value="Beta-lactam_resp_regulator"/>
</dbReference>
<feature type="region of interest" description="Disordered" evidence="1">
    <location>
        <begin position="319"/>
        <end position="346"/>
    </location>
</feature>
<feature type="domain" description="Peptidase M56" evidence="3">
    <location>
        <begin position="2"/>
        <end position="286"/>
    </location>
</feature>
<feature type="transmembrane region" description="Helical" evidence="2">
    <location>
        <begin position="6"/>
        <end position="25"/>
    </location>
</feature>
<evidence type="ECO:0000256" key="1">
    <source>
        <dbReference type="SAM" id="MobiDB-lite"/>
    </source>
</evidence>
<name>A0A174S484_9FIRM</name>
<feature type="domain" description="DUF5780" evidence="4">
    <location>
        <begin position="364"/>
        <end position="486"/>
    </location>
</feature>
<evidence type="ECO:0000259" key="4">
    <source>
        <dbReference type="Pfam" id="PF19092"/>
    </source>
</evidence>
<proteinExistence type="predicted"/>
<dbReference type="InterPro" id="IPR043939">
    <property type="entry name" value="DUF5780"/>
</dbReference>
<feature type="transmembrane region" description="Helical" evidence="2">
    <location>
        <begin position="160"/>
        <end position="179"/>
    </location>
</feature>
<keyword evidence="2" id="KW-0812">Transmembrane</keyword>
<dbReference type="InterPro" id="IPR008756">
    <property type="entry name" value="Peptidase_M56"/>
</dbReference>
<organism evidence="5 6">
    <name type="scientific">Enterocloster clostridioformis</name>
    <dbReference type="NCBI Taxonomy" id="1531"/>
    <lineage>
        <taxon>Bacteria</taxon>
        <taxon>Bacillati</taxon>
        <taxon>Bacillota</taxon>
        <taxon>Clostridia</taxon>
        <taxon>Lachnospirales</taxon>
        <taxon>Lachnospiraceae</taxon>
        <taxon>Enterocloster</taxon>
    </lineage>
</organism>
<keyword evidence="2" id="KW-0472">Membrane</keyword>
<dbReference type="RefSeq" id="WP_057572715.1">
    <property type="nucleotide sequence ID" value="NZ_CZAB01000059.1"/>
</dbReference>
<keyword evidence="2" id="KW-1133">Transmembrane helix</keyword>
<dbReference type="Pfam" id="PF05569">
    <property type="entry name" value="Peptidase_M56"/>
    <property type="match status" value="1"/>
</dbReference>
<reference evidence="5 6" key="1">
    <citation type="submission" date="2015-09" db="EMBL/GenBank/DDBJ databases">
        <authorList>
            <consortium name="Pathogen Informatics"/>
        </authorList>
    </citation>
    <scope>NUCLEOTIDE SEQUENCE [LARGE SCALE GENOMIC DNA]</scope>
    <source>
        <strain evidence="5 6">2789STDY5834865</strain>
    </source>
</reference>
<evidence type="ECO:0000256" key="2">
    <source>
        <dbReference type="SAM" id="Phobius"/>
    </source>
</evidence>
<feature type="transmembrane region" description="Helical" evidence="2">
    <location>
        <begin position="294"/>
        <end position="315"/>
    </location>
</feature>
<evidence type="ECO:0000313" key="5">
    <source>
        <dbReference type="EMBL" id="CUP89229.1"/>
    </source>
</evidence>
<dbReference type="EMBL" id="CZAB01000059">
    <property type="protein sequence ID" value="CUP89229.1"/>
    <property type="molecule type" value="Genomic_DNA"/>
</dbReference>